<evidence type="ECO:0000313" key="4">
    <source>
        <dbReference type="EMBL" id="GIQ90232.1"/>
    </source>
</evidence>
<reference evidence="4 5" key="1">
    <citation type="journal article" date="2018" name="PLoS ONE">
        <title>The draft genome of Kipferlia bialata reveals reductive genome evolution in fornicate parasites.</title>
        <authorList>
            <person name="Tanifuji G."/>
            <person name="Takabayashi S."/>
            <person name="Kume K."/>
            <person name="Takagi M."/>
            <person name="Nakayama T."/>
            <person name="Kamikawa R."/>
            <person name="Inagaki Y."/>
            <person name="Hashimoto T."/>
        </authorList>
    </citation>
    <scope>NUCLEOTIDE SEQUENCE [LARGE SCALE GENOMIC DNA]</scope>
    <source>
        <strain evidence="4">NY0173</strain>
    </source>
</reference>
<protein>
    <recommendedName>
        <fullName evidence="3">WW domain-containing protein</fullName>
    </recommendedName>
</protein>
<feature type="non-terminal residue" evidence="4">
    <location>
        <position position="1"/>
    </location>
</feature>
<feature type="compositionally biased region" description="Pro residues" evidence="1">
    <location>
        <begin position="1"/>
        <end position="10"/>
    </location>
</feature>
<keyword evidence="2" id="KW-0472">Membrane</keyword>
<accession>A0A9K3D8L4</accession>
<dbReference type="InterPro" id="IPR036020">
    <property type="entry name" value="WW_dom_sf"/>
</dbReference>
<dbReference type="AlphaFoldDB" id="A0A9K3D8L4"/>
<keyword evidence="2" id="KW-0812">Transmembrane</keyword>
<feature type="region of interest" description="Disordered" evidence="1">
    <location>
        <begin position="1"/>
        <end position="24"/>
    </location>
</feature>
<keyword evidence="2" id="KW-1133">Transmembrane helix</keyword>
<feature type="domain" description="WW" evidence="3">
    <location>
        <begin position="15"/>
        <end position="49"/>
    </location>
</feature>
<organism evidence="4 5">
    <name type="scientific">Kipferlia bialata</name>
    <dbReference type="NCBI Taxonomy" id="797122"/>
    <lineage>
        <taxon>Eukaryota</taxon>
        <taxon>Metamonada</taxon>
        <taxon>Carpediemonas-like organisms</taxon>
        <taxon>Kipferlia</taxon>
    </lineage>
</organism>
<dbReference type="PROSITE" id="PS50020">
    <property type="entry name" value="WW_DOMAIN_2"/>
    <property type="match status" value="1"/>
</dbReference>
<name>A0A9K3D8L4_9EUKA</name>
<gene>
    <name evidence="4" type="ORF">KIPB_012948</name>
</gene>
<evidence type="ECO:0000256" key="1">
    <source>
        <dbReference type="SAM" id="MobiDB-lite"/>
    </source>
</evidence>
<evidence type="ECO:0000259" key="3">
    <source>
        <dbReference type="PROSITE" id="PS50020"/>
    </source>
</evidence>
<feature type="region of interest" description="Disordered" evidence="1">
    <location>
        <begin position="53"/>
        <end position="138"/>
    </location>
</feature>
<keyword evidence="5" id="KW-1185">Reference proteome</keyword>
<evidence type="ECO:0000313" key="5">
    <source>
        <dbReference type="Proteomes" id="UP000265618"/>
    </source>
</evidence>
<dbReference type="InterPro" id="IPR001202">
    <property type="entry name" value="WW_dom"/>
</dbReference>
<comment type="caution">
    <text evidence="4">The sequence shown here is derived from an EMBL/GenBank/DDBJ whole genome shotgun (WGS) entry which is preliminary data.</text>
</comment>
<feature type="region of interest" description="Disordered" evidence="1">
    <location>
        <begin position="157"/>
        <end position="183"/>
    </location>
</feature>
<feature type="transmembrane region" description="Helical" evidence="2">
    <location>
        <begin position="187"/>
        <end position="209"/>
    </location>
</feature>
<sequence>MVPPGPPGRGPPKSQDLPKGWKRAVDSKTQKVFYYNRGMNKSTWKREEVFAIQSAQTSGNGPEVPKATPLPPVTAGLPAPTKRPTLSRLPARGRSPTPARTLPSSPLPSVPKPSGRRSASRGPSVARSPSQGRQGPAPAAMALPTLVLPAMTVSRSETPGIAAESEAKAKKAKGKRKGAGPPRDTRCMMVAIVALLVVIILLTVFAIVVTTSVTSLVVALQYLRYDSDTGSLEFADTFVITHEETVGIGVSDPAASLEILKSRDIPHVRLAADDECVIQMGSTNSGGAFSAAASITAETGGDLTLEADSGMVLDPL</sequence>
<dbReference type="Gene3D" id="2.20.70.10">
    <property type="match status" value="1"/>
</dbReference>
<proteinExistence type="predicted"/>
<dbReference type="EMBL" id="BDIP01005930">
    <property type="protein sequence ID" value="GIQ90232.1"/>
    <property type="molecule type" value="Genomic_DNA"/>
</dbReference>
<dbReference type="Proteomes" id="UP000265618">
    <property type="component" value="Unassembled WGS sequence"/>
</dbReference>
<feature type="compositionally biased region" description="Low complexity" evidence="1">
    <location>
        <begin position="120"/>
        <end position="130"/>
    </location>
</feature>
<dbReference type="SUPFAM" id="SSF51045">
    <property type="entry name" value="WW domain"/>
    <property type="match status" value="1"/>
</dbReference>
<dbReference type="Pfam" id="PF00397">
    <property type="entry name" value="WW"/>
    <property type="match status" value="1"/>
</dbReference>
<evidence type="ECO:0000256" key="2">
    <source>
        <dbReference type="SAM" id="Phobius"/>
    </source>
</evidence>